<evidence type="ECO:0000313" key="2">
    <source>
        <dbReference type="EMBL" id="MCF8589915.1"/>
    </source>
</evidence>
<dbReference type="Proteomes" id="UP001200110">
    <property type="component" value="Unassembled WGS sequence"/>
</dbReference>
<gene>
    <name evidence="2" type="ORF">L5G33_15790</name>
</gene>
<keyword evidence="3" id="KW-1185">Reference proteome</keyword>
<sequence length="284" mass="32479">MSLLENGYDSFAESLAYVERAATDPTRWKFAVLNLVHAVELLLKQRLLNEHELLIWQDVDRPGKLTVGLERAIPRLLSARVGIDAADKQAIETAIRWRNKITHYEVDLVLEEVRENYLLIFEFLDKFHGAHFAGSLSDHIPDEHVQTAMDMAESFRREFIVFRGREMHRMWARRLVAAQRVQVLVLAGVEVSRTPWGQEKWWAADYMEGRAPADFCRDCAAALGEQHGPGCVLEECPNCEGQLITCECDWDDSDYWALWGDEYTDENEPLDGEPSADEAARTNG</sequence>
<dbReference type="EMBL" id="JAKKOR010000011">
    <property type="protein sequence ID" value="MCF8589915.1"/>
    <property type="molecule type" value="Genomic_DNA"/>
</dbReference>
<feature type="region of interest" description="Disordered" evidence="1">
    <location>
        <begin position="264"/>
        <end position="284"/>
    </location>
</feature>
<comment type="caution">
    <text evidence="2">The sequence shown here is derived from an EMBL/GenBank/DDBJ whole genome shotgun (WGS) entry which is preliminary data.</text>
</comment>
<accession>A0ABS9IWS3</accession>
<dbReference type="RefSeq" id="WP_236999132.1">
    <property type="nucleotide sequence ID" value="NZ_JAKKOR010000011.1"/>
</dbReference>
<evidence type="ECO:0000313" key="3">
    <source>
        <dbReference type="Proteomes" id="UP001200110"/>
    </source>
</evidence>
<evidence type="ECO:0000256" key="1">
    <source>
        <dbReference type="SAM" id="MobiDB-lite"/>
    </source>
</evidence>
<proteinExistence type="predicted"/>
<evidence type="ECO:0008006" key="4">
    <source>
        <dbReference type="Google" id="ProtNLM"/>
    </source>
</evidence>
<protein>
    <recommendedName>
        <fullName evidence="4">DUF4145 domain-containing protein</fullName>
    </recommendedName>
</protein>
<feature type="compositionally biased region" description="Acidic residues" evidence="1">
    <location>
        <begin position="264"/>
        <end position="276"/>
    </location>
</feature>
<organism evidence="2 3">
    <name type="scientific">Gordonia liuliyuniae</name>
    <dbReference type="NCBI Taxonomy" id="2911517"/>
    <lineage>
        <taxon>Bacteria</taxon>
        <taxon>Bacillati</taxon>
        <taxon>Actinomycetota</taxon>
        <taxon>Actinomycetes</taxon>
        <taxon>Mycobacteriales</taxon>
        <taxon>Gordoniaceae</taxon>
        <taxon>Gordonia</taxon>
    </lineage>
</organism>
<name>A0ABS9IWS3_9ACTN</name>
<reference evidence="2 3" key="1">
    <citation type="submission" date="2022-01" db="EMBL/GenBank/DDBJ databases">
        <authorList>
            <person name="Huang Y."/>
        </authorList>
    </citation>
    <scope>NUCLEOTIDE SEQUENCE [LARGE SCALE GENOMIC DNA]</scope>
    <source>
        <strain evidence="2 3">HY366</strain>
    </source>
</reference>